<dbReference type="SUPFAM" id="SSF48403">
    <property type="entry name" value="Ankyrin repeat"/>
    <property type="match status" value="1"/>
</dbReference>
<dbReference type="Pfam" id="PF11834">
    <property type="entry name" value="KHA"/>
    <property type="match status" value="1"/>
</dbReference>
<organism evidence="17 18">
    <name type="scientific">Thalictrum thalictroides</name>
    <name type="common">Rue-anemone</name>
    <name type="synonym">Anemone thalictroides</name>
    <dbReference type="NCBI Taxonomy" id="46969"/>
    <lineage>
        <taxon>Eukaryota</taxon>
        <taxon>Viridiplantae</taxon>
        <taxon>Streptophyta</taxon>
        <taxon>Embryophyta</taxon>
        <taxon>Tracheophyta</taxon>
        <taxon>Spermatophyta</taxon>
        <taxon>Magnoliopsida</taxon>
        <taxon>Ranunculales</taxon>
        <taxon>Ranunculaceae</taxon>
        <taxon>Thalictroideae</taxon>
        <taxon>Thalictrum</taxon>
    </lineage>
</organism>
<keyword evidence="5 14" id="KW-0812">Transmembrane</keyword>
<dbReference type="SMART" id="SM00248">
    <property type="entry name" value="ANK"/>
    <property type="match status" value="5"/>
</dbReference>
<dbReference type="InterPro" id="IPR036770">
    <property type="entry name" value="Ankyrin_rpt-contain_sf"/>
</dbReference>
<dbReference type="InterPro" id="IPR014710">
    <property type="entry name" value="RmlC-like_jellyroll"/>
</dbReference>
<feature type="domain" description="Cyclic nucleotide-binding" evidence="15">
    <location>
        <begin position="376"/>
        <end position="495"/>
    </location>
</feature>
<dbReference type="PROSITE" id="PS50042">
    <property type="entry name" value="CNMP_BINDING_3"/>
    <property type="match status" value="1"/>
</dbReference>
<evidence type="ECO:0000256" key="12">
    <source>
        <dbReference type="ARBA" id="ARBA00023303"/>
    </source>
</evidence>
<keyword evidence="7 14" id="KW-0851">Voltage-gated channel</keyword>
<evidence type="ECO:0000259" key="16">
    <source>
        <dbReference type="PROSITE" id="PS51490"/>
    </source>
</evidence>
<feature type="transmembrane region" description="Helical" evidence="14">
    <location>
        <begin position="198"/>
        <end position="218"/>
    </location>
</feature>
<comment type="similarity">
    <text evidence="2 14">Belongs to the potassium channel family. Plant (TC 1.A.1.4) subfamily.</text>
</comment>
<evidence type="ECO:0000256" key="9">
    <source>
        <dbReference type="ARBA" id="ARBA00022989"/>
    </source>
</evidence>
<comment type="subunit">
    <text evidence="14">The potassium channel is composed of a homo- or heterotetrameric complex of pore-forming subunits.</text>
</comment>
<evidence type="ECO:0000256" key="8">
    <source>
        <dbReference type="ARBA" id="ARBA00022958"/>
    </source>
</evidence>
<evidence type="ECO:0000256" key="5">
    <source>
        <dbReference type="ARBA" id="ARBA00022692"/>
    </source>
</evidence>
<dbReference type="PANTHER" id="PTHR45743:SF21">
    <property type="entry name" value="POTASSIUM CHANNEL AKT2_3"/>
    <property type="match status" value="1"/>
</dbReference>
<dbReference type="InterPro" id="IPR021789">
    <property type="entry name" value="KHA_dom"/>
</dbReference>
<accession>A0A7J6VBZ3</accession>
<keyword evidence="8 14" id="KW-0630">Potassium</keyword>
<dbReference type="InterPro" id="IPR003938">
    <property type="entry name" value="K_chnl_volt-dep_EAG/ELK/ERG"/>
</dbReference>
<comment type="domain">
    <text evidence="14">The KHA domain (rich in hydrophobic and acidic residues) present in the C-terminal part is likely to be important for tetramerization.</text>
</comment>
<feature type="domain" description="KHA" evidence="16">
    <location>
        <begin position="733"/>
        <end position="807"/>
    </location>
</feature>
<comment type="subcellular location">
    <subcellularLocation>
        <location evidence="1 14">Membrane</location>
        <topology evidence="1 14">Multi-pass membrane protein</topology>
    </subcellularLocation>
</comment>
<dbReference type="InterPro" id="IPR002110">
    <property type="entry name" value="Ankyrin_rpt"/>
</dbReference>
<dbReference type="GO" id="GO:0034702">
    <property type="term" value="C:monoatomic ion channel complex"/>
    <property type="evidence" value="ECO:0007669"/>
    <property type="project" value="UniProtKB-KW"/>
</dbReference>
<dbReference type="SUPFAM" id="SSF51206">
    <property type="entry name" value="cAMP-binding domain-like"/>
    <property type="match status" value="1"/>
</dbReference>
<evidence type="ECO:0000313" key="18">
    <source>
        <dbReference type="Proteomes" id="UP000554482"/>
    </source>
</evidence>
<evidence type="ECO:0000256" key="10">
    <source>
        <dbReference type="ARBA" id="ARBA00023065"/>
    </source>
</evidence>
<dbReference type="PRINTS" id="PR01463">
    <property type="entry name" value="EAGCHANLFMLY"/>
</dbReference>
<protein>
    <recommendedName>
        <fullName evidence="14">Potassium channel</fullName>
    </recommendedName>
</protein>
<dbReference type="Gene3D" id="1.25.40.20">
    <property type="entry name" value="Ankyrin repeat-containing domain"/>
    <property type="match status" value="1"/>
</dbReference>
<dbReference type="PROSITE" id="PS51490">
    <property type="entry name" value="KHA"/>
    <property type="match status" value="1"/>
</dbReference>
<reference evidence="17 18" key="1">
    <citation type="submission" date="2020-06" db="EMBL/GenBank/DDBJ databases">
        <title>Transcriptomic and genomic resources for Thalictrum thalictroides and T. hernandezii: Facilitating candidate gene discovery in an emerging model plant lineage.</title>
        <authorList>
            <person name="Arias T."/>
            <person name="Riano-Pachon D.M."/>
            <person name="Di Stilio V.S."/>
        </authorList>
    </citation>
    <scope>NUCLEOTIDE SEQUENCE [LARGE SCALE GENOMIC DNA]</scope>
    <source>
        <strain evidence="18">cv. WT478/WT964</strain>
        <tissue evidence="17">Leaves</tissue>
    </source>
</reference>
<evidence type="ECO:0000259" key="15">
    <source>
        <dbReference type="PROSITE" id="PS50042"/>
    </source>
</evidence>
<dbReference type="Pfam" id="PF00520">
    <property type="entry name" value="Ion_trans"/>
    <property type="match status" value="1"/>
</dbReference>
<dbReference type="PROSITE" id="PS50297">
    <property type="entry name" value="ANK_REP_REGION"/>
    <property type="match status" value="2"/>
</dbReference>
<dbReference type="FunFam" id="2.60.120.10:FF:000074">
    <property type="entry name" value="Potassium channel KAT2"/>
    <property type="match status" value="1"/>
</dbReference>
<gene>
    <name evidence="17" type="ORF">FRX31_027805</name>
</gene>
<keyword evidence="9 14" id="KW-1133">Transmembrane helix</keyword>
<dbReference type="PROSITE" id="PS50088">
    <property type="entry name" value="ANK_REPEAT"/>
    <property type="match status" value="2"/>
</dbReference>
<dbReference type="Gene3D" id="1.10.287.630">
    <property type="entry name" value="Helix hairpin bin"/>
    <property type="match status" value="1"/>
</dbReference>
<dbReference type="Proteomes" id="UP000554482">
    <property type="component" value="Unassembled WGS sequence"/>
</dbReference>
<dbReference type="PANTHER" id="PTHR45743">
    <property type="entry name" value="POTASSIUM CHANNEL AKT1"/>
    <property type="match status" value="1"/>
</dbReference>
<keyword evidence="10 14" id="KW-0406">Ion transport</keyword>
<feature type="repeat" description="ANK" evidence="13">
    <location>
        <begin position="649"/>
        <end position="681"/>
    </location>
</feature>
<keyword evidence="11 14" id="KW-0472">Membrane</keyword>
<evidence type="ECO:0000313" key="17">
    <source>
        <dbReference type="EMBL" id="KAF5182609.1"/>
    </source>
</evidence>
<dbReference type="Pfam" id="PF12796">
    <property type="entry name" value="Ank_2"/>
    <property type="match status" value="2"/>
</dbReference>
<evidence type="ECO:0000256" key="13">
    <source>
        <dbReference type="PROSITE-ProRule" id="PRU00023"/>
    </source>
</evidence>
<keyword evidence="12 14" id="KW-0407">Ion channel</keyword>
<dbReference type="InterPro" id="IPR045319">
    <property type="entry name" value="KAT/AKT"/>
</dbReference>
<dbReference type="SUPFAM" id="SSF81324">
    <property type="entry name" value="Voltage-gated potassium channels"/>
    <property type="match status" value="1"/>
</dbReference>
<evidence type="ECO:0000256" key="7">
    <source>
        <dbReference type="ARBA" id="ARBA00022882"/>
    </source>
</evidence>
<feature type="transmembrane region" description="Helical" evidence="14">
    <location>
        <begin position="56"/>
        <end position="74"/>
    </location>
</feature>
<dbReference type="SMART" id="SM00100">
    <property type="entry name" value="cNMP"/>
    <property type="match status" value="1"/>
</dbReference>
<dbReference type="Pfam" id="PF00027">
    <property type="entry name" value="cNMP_binding"/>
    <property type="match status" value="1"/>
</dbReference>
<evidence type="ECO:0000256" key="14">
    <source>
        <dbReference type="RuleBase" id="RU369015"/>
    </source>
</evidence>
<dbReference type="CDD" id="cd00038">
    <property type="entry name" value="CAP_ED"/>
    <property type="match status" value="1"/>
</dbReference>
<dbReference type="Gene3D" id="1.10.287.70">
    <property type="match status" value="1"/>
</dbReference>
<keyword evidence="18" id="KW-1185">Reference proteome</keyword>
<evidence type="ECO:0000256" key="1">
    <source>
        <dbReference type="ARBA" id="ARBA00004141"/>
    </source>
</evidence>
<evidence type="ECO:0000256" key="11">
    <source>
        <dbReference type="ARBA" id="ARBA00023136"/>
    </source>
</evidence>
<keyword evidence="6 14" id="KW-0631">Potassium channel</keyword>
<comment type="caution">
    <text evidence="17">The sequence shown here is derived from an EMBL/GenBank/DDBJ whole genome shotgun (WGS) entry which is preliminary data.</text>
</comment>
<feature type="transmembrane region" description="Helical" evidence="14">
    <location>
        <begin position="94"/>
        <end position="113"/>
    </location>
</feature>
<proteinExistence type="inferred from homology"/>
<feature type="repeat" description="ANK" evidence="13">
    <location>
        <begin position="552"/>
        <end position="584"/>
    </location>
</feature>
<dbReference type="PRINTS" id="PR01415">
    <property type="entry name" value="ANKYRIN"/>
</dbReference>
<dbReference type="FunFam" id="1.10.287.70:FF:000123">
    <property type="entry name" value="Potassium channel KAT3"/>
    <property type="match status" value="1"/>
</dbReference>
<feature type="transmembrane region" description="Helical" evidence="14">
    <location>
        <begin position="274"/>
        <end position="292"/>
    </location>
</feature>
<dbReference type="EMBL" id="JABWDY010034529">
    <property type="protein sequence ID" value="KAF5182609.1"/>
    <property type="molecule type" value="Genomic_DNA"/>
</dbReference>
<keyword evidence="3 14" id="KW-0813">Transport</keyword>
<dbReference type="GO" id="GO:0005249">
    <property type="term" value="F:voltage-gated potassium channel activity"/>
    <property type="evidence" value="ECO:0007669"/>
    <property type="project" value="UniProtKB-UniRule"/>
</dbReference>
<comment type="caution">
    <text evidence="14">Lacks conserved residue(s) required for the propagation of feature annotation.</text>
</comment>
<dbReference type="InterPro" id="IPR005821">
    <property type="entry name" value="Ion_trans_dom"/>
</dbReference>
<dbReference type="OrthoDB" id="426293at2759"/>
<evidence type="ECO:0000256" key="2">
    <source>
        <dbReference type="ARBA" id="ARBA00007929"/>
    </source>
</evidence>
<dbReference type="InterPro" id="IPR000595">
    <property type="entry name" value="cNMP-bd_dom"/>
</dbReference>
<evidence type="ECO:0000256" key="4">
    <source>
        <dbReference type="ARBA" id="ARBA00022538"/>
    </source>
</evidence>
<keyword evidence="4 14" id="KW-0633">Potassium transport</keyword>
<dbReference type="AlphaFoldDB" id="A0A7J6VBZ3"/>
<comment type="domain">
    <text evidence="14">The segment S4 is probably the voltage-sensor and is characterized by a series of positively charged amino acids. The pore-forming region H5 is enclosed by the transmembrane segments S5 and S6 in the Shaker-type (1P/6TM) and contains the GYGD signature motif which seems to be involved in potassium selectivity.</text>
</comment>
<name>A0A7J6VBZ3_THATH</name>
<sequence>MKNSSSKNQHGYHSNILGNNENDVSKLILPPLGVSSYNLNENESKGRTITPMDSGYRWWEAFMVLLVAYSAWVYPFEIAFMKSSPGGGLYIADSIVDFFFAVDIVLTFFVAYIDPRTQLLIRDPRKIAVRYLSTWFVMDLASTIPFEALGFLFTGRTKMGLPYSLLGMLRFWRLRRVKQLFTRIEKDIRFSYFFVRSARLLSVTLFLVHCAGCLYYLLADRYPKQGKTWIGSVIPNFRESSLWIRYISAIYWSISTMTTVGYGDLHAVNTREMIFNIFYMLFNLGLTAYLIGNMTNLVVEGTCRTMEFRNSIQAASNFVTRNHLPPRLKEQILTYMCLRFRAETLNQHQLIEQLPKSICKSICQHLFLPTVEKIYLFKGVSKEILLLLVAKMKAEYIPPREDVIMQNESPEDVYIVVSGEVEIIHSDIDNEQIVGKLISGDIFGEVGGLCCRPQSFTFRTKTLSQLLRLKTSDLIEAMQTRQEDNIVILKNFLQHYRELKDLRIADLFVDNGEDSDNHNISFNLLTVASTGNAVFLDELLKARLDPDIGDSKGRTPLHVAASNGHEECVMVLLKHACNINIRDKDGNTPLWDAISAKHHSIFRILYHCAAISDPLIAGDLLCLAAKRDDLATMKELLKHGLNIDSKNRQRLTALQIATAENHMDMVNLLVMNGANTEEVNWNGFSSEILDKMVQQREVGHRITVHENIPNGTKEIIYRKTEEKKCGKGECCLRVSIYRGHPVLRKKTGCNEAGRLIRLPTSMEQLKLIAGEKLGCETRSAIITNEEGAEIDSIEVIRDNDKLYIVEN</sequence>
<evidence type="ECO:0000256" key="3">
    <source>
        <dbReference type="ARBA" id="ARBA00022448"/>
    </source>
</evidence>
<evidence type="ECO:0000256" key="6">
    <source>
        <dbReference type="ARBA" id="ARBA00022826"/>
    </source>
</evidence>
<keyword evidence="13" id="KW-0040">ANK repeat</keyword>
<feature type="transmembrane region" description="Helical" evidence="14">
    <location>
        <begin position="134"/>
        <end position="154"/>
    </location>
</feature>
<comment type="function">
    <text evidence="14">Potassium channel.</text>
</comment>
<dbReference type="Gene3D" id="2.60.120.10">
    <property type="entry name" value="Jelly Rolls"/>
    <property type="match status" value="1"/>
</dbReference>
<dbReference type="InterPro" id="IPR018490">
    <property type="entry name" value="cNMP-bd_dom_sf"/>
</dbReference>